<dbReference type="Proteomes" id="UP001583177">
    <property type="component" value="Unassembled WGS sequence"/>
</dbReference>
<protein>
    <submittedName>
        <fullName evidence="1">Uncharacterized protein</fullName>
    </submittedName>
</protein>
<comment type="caution">
    <text evidence="1">The sequence shown here is derived from an EMBL/GenBank/DDBJ whole genome shotgun (WGS) entry which is preliminary data.</text>
</comment>
<evidence type="ECO:0000313" key="2">
    <source>
        <dbReference type="Proteomes" id="UP001583177"/>
    </source>
</evidence>
<evidence type="ECO:0000313" key="1">
    <source>
        <dbReference type="EMBL" id="KAL1856458.1"/>
    </source>
</evidence>
<name>A0ABR3W975_9PEZI</name>
<reference evidence="1 2" key="1">
    <citation type="journal article" date="2024" name="IMA Fungus">
        <title>IMA Genome - F19 : A genome assembly and annotation guide to empower mycologists, including annotated draft genome sequences of Ceratocystis pirilliformis, Diaporthe australafricana, Fusarium ophioides, Paecilomyces lecythidis, and Sporothrix stenoceras.</title>
        <authorList>
            <person name="Aylward J."/>
            <person name="Wilson A.M."/>
            <person name="Visagie C.M."/>
            <person name="Spraker J."/>
            <person name="Barnes I."/>
            <person name="Buitendag C."/>
            <person name="Ceriani C."/>
            <person name="Del Mar Angel L."/>
            <person name="du Plessis D."/>
            <person name="Fuchs T."/>
            <person name="Gasser K."/>
            <person name="Kramer D."/>
            <person name="Li W."/>
            <person name="Munsamy K."/>
            <person name="Piso A."/>
            <person name="Price J.L."/>
            <person name="Sonnekus B."/>
            <person name="Thomas C."/>
            <person name="van der Nest A."/>
            <person name="van Dijk A."/>
            <person name="van Heerden A."/>
            <person name="van Vuuren N."/>
            <person name="Yilmaz N."/>
            <person name="Duong T.A."/>
            <person name="van der Merwe N.A."/>
            <person name="Wingfield M.J."/>
            <person name="Wingfield B.D."/>
        </authorList>
    </citation>
    <scope>NUCLEOTIDE SEQUENCE [LARGE SCALE GENOMIC DNA]</scope>
    <source>
        <strain evidence="1 2">CMW 18300</strain>
    </source>
</reference>
<proteinExistence type="predicted"/>
<organism evidence="1 2">
    <name type="scientific">Diaporthe australafricana</name>
    <dbReference type="NCBI Taxonomy" id="127596"/>
    <lineage>
        <taxon>Eukaryota</taxon>
        <taxon>Fungi</taxon>
        <taxon>Dikarya</taxon>
        <taxon>Ascomycota</taxon>
        <taxon>Pezizomycotina</taxon>
        <taxon>Sordariomycetes</taxon>
        <taxon>Sordariomycetidae</taxon>
        <taxon>Diaporthales</taxon>
        <taxon>Diaporthaceae</taxon>
        <taxon>Diaporthe</taxon>
    </lineage>
</organism>
<gene>
    <name evidence="1" type="ORF">Daus18300_010725</name>
</gene>
<dbReference type="EMBL" id="JAWRVE010000121">
    <property type="protein sequence ID" value="KAL1856458.1"/>
    <property type="molecule type" value="Genomic_DNA"/>
</dbReference>
<sequence length="118" mass="13526">MDQLVQCSESGFYPPLSVLLDTLIGSYLNASEIWFEGQLRVQVAYMYGSVDQIKNMAFAEQLRLQHRQFHLDCLAGMAYGTMPFVVHERQIRDAILRGEHEIKDCSLEFLPETAHLFG</sequence>
<keyword evidence="2" id="KW-1185">Reference proteome</keyword>
<accession>A0ABR3W975</accession>